<dbReference type="AlphaFoldDB" id="A0AAJ7U1D4"/>
<reference evidence="4" key="1">
    <citation type="submission" date="2025-08" db="UniProtKB">
        <authorList>
            <consortium name="RefSeq"/>
        </authorList>
    </citation>
    <scope>IDENTIFICATION</scope>
    <source>
        <tissue evidence="4">Sperm</tissue>
    </source>
</reference>
<name>A0AAJ7U1D4_PETMA</name>
<gene>
    <name evidence="4" type="primary">LOC116952565</name>
</gene>
<dbReference type="PANTHER" id="PTHR47915">
    <property type="entry name" value="SI:DKEY-19B23.7"/>
    <property type="match status" value="1"/>
</dbReference>
<feature type="domain" description="DUF7886" evidence="2">
    <location>
        <begin position="103"/>
        <end position="247"/>
    </location>
</feature>
<proteinExistence type="predicted"/>
<dbReference type="Proteomes" id="UP001318040">
    <property type="component" value="Chromosome 47"/>
</dbReference>
<feature type="compositionally biased region" description="Pro residues" evidence="1">
    <location>
        <begin position="301"/>
        <end position="310"/>
    </location>
</feature>
<feature type="compositionally biased region" description="Pro residues" evidence="1">
    <location>
        <begin position="257"/>
        <end position="271"/>
    </location>
</feature>
<protein>
    <submittedName>
        <fullName evidence="4">Uncharacterized protein LOC116952565 isoform X2</fullName>
    </submittedName>
</protein>
<sequence length="310" mass="33579">MSTEKERELKRKLQSFLNDLAVLGTLRGFRYFSSYLRGREELALTVLNQSDSAGACVGATASLSGSFNAAALPYDTASLLISLRTQKRISGFGHMDVGLPPASPCEKEPSLPGEGRTLFLVAGYARYGCPYVWARSSHERLLRLDASDASVRDNPLKLRTTSAWPNADVHVWDVVAEVVRLCAWPAPRNPLALDMAALHALPPTERGLATGALLAFLHRVCATADRSKPLRSAVLEELPPLTQLHMESMRSVMTNSSPPPRAATPPSPRPAPFIGRPVTLATQSRQSVADEGAGGWQFELGPPPLRPKPN</sequence>
<organism evidence="3 4">
    <name type="scientific">Petromyzon marinus</name>
    <name type="common">Sea lamprey</name>
    <dbReference type="NCBI Taxonomy" id="7757"/>
    <lineage>
        <taxon>Eukaryota</taxon>
        <taxon>Metazoa</taxon>
        <taxon>Chordata</taxon>
        <taxon>Craniata</taxon>
        <taxon>Vertebrata</taxon>
        <taxon>Cyclostomata</taxon>
        <taxon>Hyperoartia</taxon>
        <taxon>Petromyzontiformes</taxon>
        <taxon>Petromyzontidae</taxon>
        <taxon>Petromyzon</taxon>
    </lineage>
</organism>
<evidence type="ECO:0000313" key="3">
    <source>
        <dbReference type="Proteomes" id="UP001318040"/>
    </source>
</evidence>
<accession>A0AAJ7U1D4</accession>
<dbReference type="InterPro" id="IPR057208">
    <property type="entry name" value="DUF7886"/>
</dbReference>
<dbReference type="GeneID" id="116952565"/>
<dbReference type="Pfam" id="PF25377">
    <property type="entry name" value="DUF7886"/>
    <property type="match status" value="1"/>
</dbReference>
<evidence type="ECO:0000259" key="2">
    <source>
        <dbReference type="Pfam" id="PF25377"/>
    </source>
</evidence>
<feature type="region of interest" description="Disordered" evidence="1">
    <location>
        <begin position="250"/>
        <end position="310"/>
    </location>
</feature>
<dbReference type="PANTHER" id="PTHR47915:SF1">
    <property type="entry name" value="SI:DKEY-19B23.7"/>
    <property type="match status" value="1"/>
</dbReference>
<evidence type="ECO:0000256" key="1">
    <source>
        <dbReference type="SAM" id="MobiDB-lite"/>
    </source>
</evidence>
<evidence type="ECO:0000313" key="4">
    <source>
        <dbReference type="RefSeq" id="XP_032827919.1"/>
    </source>
</evidence>
<keyword evidence="3" id="KW-1185">Reference proteome</keyword>
<dbReference type="RefSeq" id="XP_032827919.1">
    <property type="nucleotide sequence ID" value="XM_032972028.1"/>
</dbReference>